<dbReference type="InterPro" id="IPR002178">
    <property type="entry name" value="PTS_EIIA_type-2_dom"/>
</dbReference>
<protein>
    <recommendedName>
        <fullName evidence="1">PTS EIIA type-2 domain-containing protein</fullName>
    </recommendedName>
</protein>
<reference evidence="2 3" key="1">
    <citation type="submission" date="2016-12" db="EMBL/GenBank/DDBJ databases">
        <title>The whole genome sequencing and assembly of Lactobacillus alimentarius DSM 20249T strain.</title>
        <authorList>
            <person name="Lee Y.-J."/>
            <person name="Yi H."/>
            <person name="Bahn Y.-S."/>
            <person name="Kim J.F."/>
            <person name="Lee D.-W."/>
        </authorList>
    </citation>
    <scope>NUCLEOTIDE SEQUENCE [LARGE SCALE GENOMIC DNA]</scope>
    <source>
        <strain evidence="2 3">DSM 20249</strain>
    </source>
</reference>
<dbReference type="InterPro" id="IPR016152">
    <property type="entry name" value="PTrfase/Anion_transptr"/>
</dbReference>
<dbReference type="SUPFAM" id="SSF55804">
    <property type="entry name" value="Phoshotransferase/anion transport protein"/>
    <property type="match status" value="1"/>
</dbReference>
<name>A0A2K9HH53_9LACO</name>
<accession>A0A2K9HH53</accession>
<gene>
    <name evidence="2" type="ORF">LA20249_06515</name>
</gene>
<dbReference type="OrthoDB" id="2308970at2"/>
<evidence type="ECO:0000313" key="3">
    <source>
        <dbReference type="Proteomes" id="UP000234653"/>
    </source>
</evidence>
<feature type="domain" description="PTS EIIA type-2" evidence="1">
    <location>
        <begin position="5"/>
        <end position="127"/>
    </location>
</feature>
<dbReference type="Gene3D" id="3.40.930.10">
    <property type="entry name" value="Mannitol-specific EII, Chain A"/>
    <property type="match status" value="1"/>
</dbReference>
<dbReference type="KEGG" id="lali:LA20249_06515"/>
<evidence type="ECO:0000259" key="1">
    <source>
        <dbReference type="Pfam" id="PF00359"/>
    </source>
</evidence>
<organism evidence="2 3">
    <name type="scientific">Companilactobacillus alimentarius DSM 20249</name>
    <dbReference type="NCBI Taxonomy" id="1423720"/>
    <lineage>
        <taxon>Bacteria</taxon>
        <taxon>Bacillati</taxon>
        <taxon>Bacillota</taxon>
        <taxon>Bacilli</taxon>
        <taxon>Lactobacillales</taxon>
        <taxon>Lactobacillaceae</taxon>
        <taxon>Companilactobacillus</taxon>
    </lineage>
</organism>
<dbReference type="RefSeq" id="WP_057738306.1">
    <property type="nucleotide sequence ID" value="NZ_AZDQ01000016.1"/>
</dbReference>
<keyword evidence="3" id="KW-1185">Reference proteome</keyword>
<proteinExistence type="predicted"/>
<dbReference type="EMBL" id="CP018867">
    <property type="protein sequence ID" value="AUI71849.1"/>
    <property type="molecule type" value="Genomic_DNA"/>
</dbReference>
<sequence>MLFKIFRKNHTTADIKLEDNNQLGALKLAAQKTAEEFNLDSQSVQSSLFASAAQDPTILENRVAYMFVTSDKKHKAHTMTLTFKEPVAWGNDKIPVDYLIVGVLPDGSSPDDIDHLNQKISSKISENSDKLDEIRFNDTELNKLNQSFTE</sequence>
<dbReference type="Proteomes" id="UP000234653">
    <property type="component" value="Chromosome"/>
</dbReference>
<dbReference type="Pfam" id="PF00359">
    <property type="entry name" value="PTS_EIIA_2"/>
    <property type="match status" value="1"/>
</dbReference>
<evidence type="ECO:0000313" key="2">
    <source>
        <dbReference type="EMBL" id="AUI71849.1"/>
    </source>
</evidence>
<dbReference type="STRING" id="1423720.FC67_GL000437"/>
<dbReference type="AlphaFoldDB" id="A0A2K9HH53"/>